<name>A0A1B7KR47_PARTM</name>
<dbReference type="Proteomes" id="UP000078290">
    <property type="component" value="Unassembled WGS sequence"/>
</dbReference>
<comment type="caution">
    <text evidence="3">The sequence shown here is derived from an EMBL/GenBank/DDBJ whole genome shotgun (WGS) entry which is preliminary data.</text>
</comment>
<evidence type="ECO:0000313" key="4">
    <source>
        <dbReference type="Proteomes" id="UP000078290"/>
    </source>
</evidence>
<gene>
    <name evidence="3" type="ORF">A7K69_09930</name>
</gene>
<proteinExistence type="predicted"/>
<sequence>MHDSVSKTISRTLRTASLIDAFWERWLAHGLEKEDLEKVRPDLKTLELWFQSWERLAKEKEKKAKELEMKEKYKEAEYAYRQTALYYNLNYWINPQRSEEKQYWYKKCLQFTAKADSLSEVKTLYRTISIDDFAASGRIRIPSNAKGCILIINPIDSSKEELFKYEMDFIEAGFATVSFDGPGQGETFTLNGVIGTRIRWEKFINQLIDDISESFSELPIYLFGTSLGASWALYGSSHPKVAKAVAVSPALELEKMNLPAYFMGRMNCSCVVDEKEERAIPKFNEINYRSPVLMFHGNKDMMVPNDKMYDLFKTLPVEKKLIEFPDEGHVCNNRLDEIRQLSLLWFSGKYDFEEGLVYDES</sequence>
<dbReference type="InterPro" id="IPR022742">
    <property type="entry name" value="Hydrolase_4"/>
</dbReference>
<evidence type="ECO:0000256" key="1">
    <source>
        <dbReference type="SAM" id="Coils"/>
    </source>
</evidence>
<evidence type="ECO:0000313" key="3">
    <source>
        <dbReference type="EMBL" id="OAT72572.1"/>
    </source>
</evidence>
<dbReference type="Gene3D" id="3.40.50.1820">
    <property type="entry name" value="alpha/beta hydrolase"/>
    <property type="match status" value="1"/>
</dbReference>
<dbReference type="EMBL" id="LXMA01000034">
    <property type="protein sequence ID" value="OAT72572.1"/>
    <property type="molecule type" value="Genomic_DNA"/>
</dbReference>
<dbReference type="OrthoDB" id="9808398at2"/>
<dbReference type="AlphaFoldDB" id="A0A1B7KR47"/>
<feature type="coiled-coil region" evidence="1">
    <location>
        <begin position="50"/>
        <end position="77"/>
    </location>
</feature>
<accession>A0A1B7KR47</accession>
<evidence type="ECO:0000259" key="2">
    <source>
        <dbReference type="Pfam" id="PF12146"/>
    </source>
</evidence>
<protein>
    <recommendedName>
        <fullName evidence="2">Serine aminopeptidase S33 domain-containing protein</fullName>
    </recommendedName>
</protein>
<feature type="domain" description="Serine aminopeptidase S33" evidence="2">
    <location>
        <begin position="168"/>
        <end position="257"/>
    </location>
</feature>
<dbReference type="Pfam" id="PF12146">
    <property type="entry name" value="Hydrolase_4"/>
    <property type="match status" value="1"/>
</dbReference>
<dbReference type="InterPro" id="IPR029058">
    <property type="entry name" value="AB_hydrolase_fold"/>
</dbReference>
<keyword evidence="1" id="KW-0175">Coiled coil</keyword>
<reference evidence="4" key="1">
    <citation type="submission" date="2016-05" db="EMBL/GenBank/DDBJ databases">
        <authorList>
            <person name="Wang W."/>
            <person name="Zhu L."/>
        </authorList>
    </citation>
    <scope>NUCLEOTIDE SEQUENCE [LARGE SCALE GENOMIC DNA]</scope>
    <source>
        <strain evidence="4">W-2</strain>
    </source>
</reference>
<dbReference type="SUPFAM" id="SSF53474">
    <property type="entry name" value="alpha/beta-Hydrolases"/>
    <property type="match status" value="1"/>
</dbReference>
<organism evidence="3 4">
    <name type="scientific">Parageobacillus thermoglucosidasius</name>
    <name type="common">Geobacillus thermoglucosidasius</name>
    <dbReference type="NCBI Taxonomy" id="1426"/>
    <lineage>
        <taxon>Bacteria</taxon>
        <taxon>Bacillati</taxon>
        <taxon>Bacillota</taxon>
        <taxon>Bacilli</taxon>
        <taxon>Bacillales</taxon>
        <taxon>Anoxybacillaceae</taxon>
        <taxon>Parageobacillus</taxon>
    </lineage>
</organism>